<dbReference type="Pfam" id="PF07715">
    <property type="entry name" value="Plug"/>
    <property type="match status" value="1"/>
</dbReference>
<comment type="subcellular location">
    <subcellularLocation>
        <location evidence="1 8">Cell outer membrane</location>
        <topology evidence="1 8">Multi-pass membrane protein</topology>
    </subcellularLocation>
</comment>
<keyword evidence="10" id="KW-0732">Signal</keyword>
<evidence type="ECO:0000259" key="11">
    <source>
        <dbReference type="Pfam" id="PF00593"/>
    </source>
</evidence>
<dbReference type="EMBL" id="CP044016">
    <property type="protein sequence ID" value="QES90400.1"/>
    <property type="molecule type" value="Genomic_DNA"/>
</dbReference>
<evidence type="ECO:0000256" key="8">
    <source>
        <dbReference type="PROSITE-ProRule" id="PRU01360"/>
    </source>
</evidence>
<evidence type="ECO:0000259" key="12">
    <source>
        <dbReference type="Pfam" id="PF07715"/>
    </source>
</evidence>
<accession>A0A5P2G9K1</accession>
<feature type="domain" description="TonB-dependent receptor-like beta-barrel" evidence="11">
    <location>
        <begin position="392"/>
        <end position="950"/>
    </location>
</feature>
<keyword evidence="5 9" id="KW-0798">TonB box</keyword>
<dbReference type="NCBIfam" id="TIGR04057">
    <property type="entry name" value="SusC_RagA_signa"/>
    <property type="match status" value="1"/>
</dbReference>
<dbReference type="AlphaFoldDB" id="A0A5P2G9K1"/>
<evidence type="ECO:0000313" key="13">
    <source>
        <dbReference type="EMBL" id="QES90400.1"/>
    </source>
</evidence>
<keyword evidence="2 8" id="KW-0813">Transport</keyword>
<evidence type="ECO:0000256" key="5">
    <source>
        <dbReference type="ARBA" id="ARBA00023077"/>
    </source>
</evidence>
<feature type="signal peptide" evidence="10">
    <location>
        <begin position="1"/>
        <end position="23"/>
    </location>
</feature>
<dbReference type="InterPro" id="IPR039426">
    <property type="entry name" value="TonB-dep_rcpt-like"/>
</dbReference>
<dbReference type="KEGG" id="arac:E0W69_017655"/>
<dbReference type="InterPro" id="IPR023996">
    <property type="entry name" value="TonB-dep_OMP_SusC/RagA"/>
</dbReference>
<dbReference type="InterPro" id="IPR000531">
    <property type="entry name" value="Beta-barrel_TonB"/>
</dbReference>
<dbReference type="PROSITE" id="PS52016">
    <property type="entry name" value="TONB_DEPENDENT_REC_3"/>
    <property type="match status" value="1"/>
</dbReference>
<evidence type="ECO:0000256" key="6">
    <source>
        <dbReference type="ARBA" id="ARBA00023136"/>
    </source>
</evidence>
<dbReference type="OrthoDB" id="9768177at2"/>
<reference evidence="13 14" key="1">
    <citation type="submission" date="2019-09" db="EMBL/GenBank/DDBJ databases">
        <title>Complete genome sequence of Arachidicoccus sp. B3-10 isolated from apple orchard soil.</title>
        <authorList>
            <person name="Kim H.S."/>
            <person name="Han K.-I."/>
            <person name="Suh M.K."/>
            <person name="Lee K.C."/>
            <person name="Eom M.K."/>
            <person name="Kim J.-S."/>
            <person name="Kang S.W."/>
            <person name="Sin Y."/>
            <person name="Lee J.-S."/>
        </authorList>
    </citation>
    <scope>NUCLEOTIDE SEQUENCE [LARGE SCALE GENOMIC DNA]</scope>
    <source>
        <strain evidence="13 14">B3-10</strain>
    </source>
</reference>
<name>A0A5P2G9K1_9BACT</name>
<keyword evidence="3 8" id="KW-1134">Transmembrane beta strand</keyword>
<gene>
    <name evidence="13" type="ORF">E0W69_017655</name>
</gene>
<dbReference type="SUPFAM" id="SSF49464">
    <property type="entry name" value="Carboxypeptidase regulatory domain-like"/>
    <property type="match status" value="1"/>
</dbReference>
<dbReference type="RefSeq" id="WP_131331382.1">
    <property type="nucleotide sequence ID" value="NZ_CP044016.1"/>
</dbReference>
<evidence type="ECO:0000313" key="14">
    <source>
        <dbReference type="Proteomes" id="UP000292424"/>
    </source>
</evidence>
<evidence type="ECO:0000256" key="10">
    <source>
        <dbReference type="SAM" id="SignalP"/>
    </source>
</evidence>
<dbReference type="Pfam" id="PF00593">
    <property type="entry name" value="TonB_dep_Rec_b-barrel"/>
    <property type="match status" value="1"/>
</dbReference>
<keyword evidence="6 8" id="KW-0472">Membrane</keyword>
<dbReference type="NCBIfam" id="TIGR04056">
    <property type="entry name" value="OMP_RagA_SusC"/>
    <property type="match status" value="1"/>
</dbReference>
<dbReference type="InterPro" id="IPR012910">
    <property type="entry name" value="Plug_dom"/>
</dbReference>
<dbReference type="InterPro" id="IPR008969">
    <property type="entry name" value="CarboxyPept-like_regulatory"/>
</dbReference>
<sequence>MKRVRLFSLLSFPLLCLSIHASAQKDSIVGKIYNSKDSSALSGVTVRLPALNEDFTSDENGQFKIPANQNIAGKKLQFALVGFTNKEITLGAGDFSVYLAPLGADLNEVVVIGYGTSKKKDLTGSVTTISAKDFNKGLVATPEQLIQGKAAGVQITLNSGQPGAGSTVRIRGGASLSATNDPLYVIDGVPMTTGSIGNVANPLATINPNDIETFTVLKDANATAIYGSRASNGVILITTKKGKSGKPVYNFSSTNSLSKAAKLVDVMSGDQMRDYINEYGDDAHKALLGTANTNWQKEIYRTAFSTDNNFSVAGNIHKWLPIRFSAGYLNQSGILKRDNMQRISTALNLSPKFFDNHLSVNLNLKGSLTKSFFANQGAIAAAIQFDPTQPVYDKTNPYGGYFEWMNADGTIKSLAGRNPVSLLNMQNNTGQAVRSIGNLQLDYKVHFLPDLHVNVNAGYDITRSNGKKLIFADASEAFSTDGNSSRSRNVYDNYTLEAFLSYNKDLGKSNINAVAGYGYYTFSTKTNNYNTYEADDTTILTHPTYPLSIDQNRMLSYYARLIYTYDNKYILSGTVRRDGSSRFAPDNRYGYFPSVGLTWRAIEENFMEPAKKWLSDLKLRLSYGLTGQQDIGSSYSYQNTYYGSQSTGEYQIGDSYYSYYSPNAYNKNLKWEKSLTTNIGLDLGFLNNLITVTADYYWKNTSDLLGNIPVSVGSNFSNYLYANVGKMKNQGLELNISADVIRKRDINWTVSFNYSKYNTTISQLNNNDPSYSVTVGSIAGGTGNMIQRWAVGYTPYVFNVYQQVYDKSGKPVEGAYVDRNKDGVINSNDMYYYKSPQAKSTFGFSTNFGYKNWTLATTIRANVGNYMYDNVRSNFDNWANVNNTTTDAINNATVDLLNTNFHTPQYFSDYYVYNASFIRMDNLSLGYNFQDISKKHPDMNLTVSGTVQNVFLITHYPGLDPESNSSAGIDYNLYPRPRVYALSLNLKF</sequence>
<dbReference type="FunFam" id="2.170.130.10:FF:000008">
    <property type="entry name" value="SusC/RagA family TonB-linked outer membrane protein"/>
    <property type="match status" value="1"/>
</dbReference>
<dbReference type="GO" id="GO:0009279">
    <property type="term" value="C:cell outer membrane"/>
    <property type="evidence" value="ECO:0007669"/>
    <property type="project" value="UniProtKB-SubCell"/>
</dbReference>
<feature type="domain" description="TonB-dependent receptor plug" evidence="12">
    <location>
        <begin position="118"/>
        <end position="234"/>
    </location>
</feature>
<evidence type="ECO:0000256" key="9">
    <source>
        <dbReference type="RuleBase" id="RU003357"/>
    </source>
</evidence>
<evidence type="ECO:0000256" key="7">
    <source>
        <dbReference type="ARBA" id="ARBA00023237"/>
    </source>
</evidence>
<evidence type="ECO:0000256" key="1">
    <source>
        <dbReference type="ARBA" id="ARBA00004571"/>
    </source>
</evidence>
<organism evidence="13 14">
    <name type="scientific">Rhizosphaericola mali</name>
    <dbReference type="NCBI Taxonomy" id="2545455"/>
    <lineage>
        <taxon>Bacteria</taxon>
        <taxon>Pseudomonadati</taxon>
        <taxon>Bacteroidota</taxon>
        <taxon>Chitinophagia</taxon>
        <taxon>Chitinophagales</taxon>
        <taxon>Chitinophagaceae</taxon>
        <taxon>Rhizosphaericola</taxon>
    </lineage>
</organism>
<dbReference type="SUPFAM" id="SSF56935">
    <property type="entry name" value="Porins"/>
    <property type="match status" value="1"/>
</dbReference>
<evidence type="ECO:0000256" key="2">
    <source>
        <dbReference type="ARBA" id="ARBA00022448"/>
    </source>
</evidence>
<proteinExistence type="inferred from homology"/>
<dbReference type="Gene3D" id="2.170.130.10">
    <property type="entry name" value="TonB-dependent receptor, plug domain"/>
    <property type="match status" value="1"/>
</dbReference>
<dbReference type="Proteomes" id="UP000292424">
    <property type="component" value="Chromosome"/>
</dbReference>
<dbReference type="InterPro" id="IPR037066">
    <property type="entry name" value="Plug_dom_sf"/>
</dbReference>
<dbReference type="PROSITE" id="PS00018">
    <property type="entry name" value="EF_HAND_1"/>
    <property type="match status" value="1"/>
</dbReference>
<evidence type="ECO:0000256" key="4">
    <source>
        <dbReference type="ARBA" id="ARBA00022692"/>
    </source>
</evidence>
<dbReference type="InterPro" id="IPR018247">
    <property type="entry name" value="EF_Hand_1_Ca_BS"/>
</dbReference>
<dbReference type="Pfam" id="PF13715">
    <property type="entry name" value="CarbopepD_reg_2"/>
    <property type="match status" value="1"/>
</dbReference>
<protein>
    <submittedName>
        <fullName evidence="13">SusC/RagA family TonB-linked outer membrane protein</fullName>
    </submittedName>
</protein>
<comment type="similarity">
    <text evidence="8 9">Belongs to the TonB-dependent receptor family.</text>
</comment>
<keyword evidence="7 8" id="KW-0998">Cell outer membrane</keyword>
<evidence type="ECO:0000256" key="3">
    <source>
        <dbReference type="ARBA" id="ARBA00022452"/>
    </source>
</evidence>
<feature type="chain" id="PRO_5024456137" evidence="10">
    <location>
        <begin position="24"/>
        <end position="988"/>
    </location>
</feature>
<dbReference type="Gene3D" id="2.40.170.20">
    <property type="entry name" value="TonB-dependent receptor, beta-barrel domain"/>
    <property type="match status" value="1"/>
</dbReference>
<dbReference type="InterPro" id="IPR023997">
    <property type="entry name" value="TonB-dep_OMP_SusC/RagA_CS"/>
</dbReference>
<dbReference type="InterPro" id="IPR036942">
    <property type="entry name" value="Beta-barrel_TonB_sf"/>
</dbReference>
<keyword evidence="4 8" id="KW-0812">Transmembrane</keyword>
<keyword evidence="14" id="KW-1185">Reference proteome</keyword>